<accession>A0ACB7TR51</accession>
<organism evidence="1 2">
    <name type="scientific">Hyalomma asiaticum</name>
    <name type="common">Tick</name>
    <dbReference type="NCBI Taxonomy" id="266040"/>
    <lineage>
        <taxon>Eukaryota</taxon>
        <taxon>Metazoa</taxon>
        <taxon>Ecdysozoa</taxon>
        <taxon>Arthropoda</taxon>
        <taxon>Chelicerata</taxon>
        <taxon>Arachnida</taxon>
        <taxon>Acari</taxon>
        <taxon>Parasitiformes</taxon>
        <taxon>Ixodida</taxon>
        <taxon>Ixodoidea</taxon>
        <taxon>Ixodidae</taxon>
        <taxon>Hyalomminae</taxon>
        <taxon>Hyalomma</taxon>
    </lineage>
</organism>
<sequence>MKWNHRTHQTSTPRSKPTEKKQRKIDAQDEIKSKMKIEITEQAKGGNRYWKRPSDEVTL</sequence>
<dbReference type="Proteomes" id="UP000821845">
    <property type="component" value="Chromosome 1"/>
</dbReference>
<protein>
    <submittedName>
        <fullName evidence="1">Uncharacterized protein</fullName>
    </submittedName>
</protein>
<name>A0ACB7TR51_HYAAI</name>
<evidence type="ECO:0000313" key="2">
    <source>
        <dbReference type="Proteomes" id="UP000821845"/>
    </source>
</evidence>
<keyword evidence="2" id="KW-1185">Reference proteome</keyword>
<gene>
    <name evidence="1" type="ORF">HPB50_018460</name>
</gene>
<comment type="caution">
    <text evidence="1">The sequence shown here is derived from an EMBL/GenBank/DDBJ whole genome shotgun (WGS) entry which is preliminary data.</text>
</comment>
<reference evidence="1" key="1">
    <citation type="submission" date="2020-05" db="EMBL/GenBank/DDBJ databases">
        <title>Large-scale comparative analyses of tick genomes elucidate their genetic diversity and vector capacities.</title>
        <authorList>
            <person name="Jia N."/>
            <person name="Wang J."/>
            <person name="Shi W."/>
            <person name="Du L."/>
            <person name="Sun Y."/>
            <person name="Zhan W."/>
            <person name="Jiang J."/>
            <person name="Wang Q."/>
            <person name="Zhang B."/>
            <person name="Ji P."/>
            <person name="Sakyi L.B."/>
            <person name="Cui X."/>
            <person name="Yuan T."/>
            <person name="Jiang B."/>
            <person name="Yang W."/>
            <person name="Lam T.T.-Y."/>
            <person name="Chang Q."/>
            <person name="Ding S."/>
            <person name="Wang X."/>
            <person name="Zhu J."/>
            <person name="Ruan X."/>
            <person name="Zhao L."/>
            <person name="Wei J."/>
            <person name="Que T."/>
            <person name="Du C."/>
            <person name="Cheng J."/>
            <person name="Dai P."/>
            <person name="Han X."/>
            <person name="Huang E."/>
            <person name="Gao Y."/>
            <person name="Liu J."/>
            <person name="Shao H."/>
            <person name="Ye R."/>
            <person name="Li L."/>
            <person name="Wei W."/>
            <person name="Wang X."/>
            <person name="Wang C."/>
            <person name="Yang T."/>
            <person name="Huo Q."/>
            <person name="Li W."/>
            <person name="Guo W."/>
            <person name="Chen H."/>
            <person name="Zhou L."/>
            <person name="Ni X."/>
            <person name="Tian J."/>
            <person name="Zhou Y."/>
            <person name="Sheng Y."/>
            <person name="Liu T."/>
            <person name="Pan Y."/>
            <person name="Xia L."/>
            <person name="Li J."/>
            <person name="Zhao F."/>
            <person name="Cao W."/>
        </authorList>
    </citation>
    <scope>NUCLEOTIDE SEQUENCE</scope>
    <source>
        <strain evidence="1">Hyas-2018</strain>
    </source>
</reference>
<dbReference type="EMBL" id="CM023481">
    <property type="protein sequence ID" value="KAH6947334.1"/>
    <property type="molecule type" value="Genomic_DNA"/>
</dbReference>
<evidence type="ECO:0000313" key="1">
    <source>
        <dbReference type="EMBL" id="KAH6947334.1"/>
    </source>
</evidence>
<proteinExistence type="predicted"/>